<evidence type="ECO:0000256" key="2">
    <source>
        <dbReference type="SAM" id="Phobius"/>
    </source>
</evidence>
<feature type="compositionally biased region" description="Low complexity" evidence="1">
    <location>
        <begin position="822"/>
        <end position="831"/>
    </location>
</feature>
<dbReference type="EMBL" id="ML976682">
    <property type="protein sequence ID" value="KAF1973139.1"/>
    <property type="molecule type" value="Genomic_DNA"/>
</dbReference>
<protein>
    <submittedName>
        <fullName evidence="4">HET-domain-containing protein</fullName>
    </submittedName>
</protein>
<feature type="transmembrane region" description="Helical" evidence="2">
    <location>
        <begin position="61"/>
        <end position="82"/>
    </location>
</feature>
<name>A0A6A5VA06_9PLEO</name>
<evidence type="ECO:0000313" key="5">
    <source>
        <dbReference type="Proteomes" id="UP000800036"/>
    </source>
</evidence>
<proteinExistence type="predicted"/>
<dbReference type="Pfam" id="PF06985">
    <property type="entry name" value="HET"/>
    <property type="match status" value="1"/>
</dbReference>
<evidence type="ECO:0000256" key="1">
    <source>
        <dbReference type="SAM" id="MobiDB-lite"/>
    </source>
</evidence>
<reference evidence="4" key="1">
    <citation type="journal article" date="2020" name="Stud. Mycol.">
        <title>101 Dothideomycetes genomes: a test case for predicting lifestyles and emergence of pathogens.</title>
        <authorList>
            <person name="Haridas S."/>
            <person name="Albert R."/>
            <person name="Binder M."/>
            <person name="Bloem J."/>
            <person name="Labutti K."/>
            <person name="Salamov A."/>
            <person name="Andreopoulos B."/>
            <person name="Baker S."/>
            <person name="Barry K."/>
            <person name="Bills G."/>
            <person name="Bluhm B."/>
            <person name="Cannon C."/>
            <person name="Castanera R."/>
            <person name="Culley D."/>
            <person name="Daum C."/>
            <person name="Ezra D."/>
            <person name="Gonzalez J."/>
            <person name="Henrissat B."/>
            <person name="Kuo A."/>
            <person name="Liang C."/>
            <person name="Lipzen A."/>
            <person name="Lutzoni F."/>
            <person name="Magnuson J."/>
            <person name="Mondo S."/>
            <person name="Nolan M."/>
            <person name="Ohm R."/>
            <person name="Pangilinan J."/>
            <person name="Park H.-J."/>
            <person name="Ramirez L."/>
            <person name="Alfaro M."/>
            <person name="Sun H."/>
            <person name="Tritt A."/>
            <person name="Yoshinaga Y."/>
            <person name="Zwiers L.-H."/>
            <person name="Turgeon B."/>
            <person name="Goodwin S."/>
            <person name="Spatafora J."/>
            <person name="Crous P."/>
            <person name="Grigoriev I."/>
        </authorList>
    </citation>
    <scope>NUCLEOTIDE SEQUENCE</scope>
    <source>
        <strain evidence="4">CBS 107.79</strain>
    </source>
</reference>
<keyword evidence="2" id="KW-0472">Membrane</keyword>
<dbReference type="AlphaFoldDB" id="A0A6A5VA06"/>
<evidence type="ECO:0000259" key="3">
    <source>
        <dbReference type="Pfam" id="PF06985"/>
    </source>
</evidence>
<dbReference type="PANTHER" id="PTHR33112:SF16">
    <property type="entry name" value="HETEROKARYON INCOMPATIBILITY DOMAIN-CONTAINING PROTEIN"/>
    <property type="match status" value="1"/>
</dbReference>
<dbReference type="InterPro" id="IPR010730">
    <property type="entry name" value="HET"/>
</dbReference>
<evidence type="ECO:0000313" key="4">
    <source>
        <dbReference type="EMBL" id="KAF1973139.1"/>
    </source>
</evidence>
<dbReference type="OrthoDB" id="3799440at2759"/>
<feature type="transmembrane region" description="Helical" evidence="2">
    <location>
        <begin position="31"/>
        <end position="49"/>
    </location>
</feature>
<accession>A0A6A5VA06</accession>
<dbReference type="Proteomes" id="UP000800036">
    <property type="component" value="Unassembled WGS sequence"/>
</dbReference>
<gene>
    <name evidence="4" type="ORF">BU23DRAFT_568452</name>
</gene>
<feature type="region of interest" description="Disordered" evidence="1">
    <location>
        <begin position="807"/>
        <end position="837"/>
    </location>
</feature>
<organism evidence="4 5">
    <name type="scientific">Bimuria novae-zelandiae CBS 107.79</name>
    <dbReference type="NCBI Taxonomy" id="1447943"/>
    <lineage>
        <taxon>Eukaryota</taxon>
        <taxon>Fungi</taxon>
        <taxon>Dikarya</taxon>
        <taxon>Ascomycota</taxon>
        <taxon>Pezizomycotina</taxon>
        <taxon>Dothideomycetes</taxon>
        <taxon>Pleosporomycetidae</taxon>
        <taxon>Pleosporales</taxon>
        <taxon>Massarineae</taxon>
        <taxon>Didymosphaeriaceae</taxon>
        <taxon>Bimuria</taxon>
    </lineage>
</organism>
<sequence>MPGIPQSVFLAFEDAERSQRTPQPSSTLRPIPSWLCVGLGWFGWACWVKSSHKTPEAIFDLIAVFLLLLVLTFIFLKVFLVFETIADALSPVCVWIAPRTLSKCNHCRLCEKCDEIIDASVLLRGSLLMTKPVEKYGFYDLPNLRKSAAGCHLCQILLSSVIKDEVVETPISSTSYLLPKTSQKSSATQETSGTPQSARIVLEIMMLARVSSPSRLRMLLSGPSIVKAREVIITWESEPEKHIAKHNCYNSILQNSEDIFEWANEKVKKCHESFSHVRCDQAFVDDALKHYLPLRLLDLRRFNEGVVSLVSTKSFERTCRRIHYCSLSHCWGRKVNVTLTTENMAAMTTIQWQDLPPSFRDAIGITRKLGIDYLWIDSLCIVQDDPQDWEEQAANMGLIYANSRCVISATAASDASGGCFLPRALSYDDCVLRQDKERLLVVSSLERFPTLDTLFDRFVDQAPVSTRGWTFQERYLACPTLHFCNGFVLFECNSVIASHYKDKEKGYSFNPIIRADGKLHDPKDIRTIGKNIPEIDENIPRHKALPLPPNTQYFSSKYKRAYLEDWKRRPKTNPLYTAQQEKREKLLRSSARTGVRGAFDFVMRFQGDSLAEKMEFHECWFSLMGQYSTRHLTFAKDKAMAIAGVAFFIQQRTNLSYAAGLWAEILVFNLLWVRAGQPGPRILHASPTWSWTSIEGPITHRLSYVKNYEHYINFKSSWKDISPLIEDEALLETESVNGIIHNAKLRLNGHLCRLDPANINVDFDVAPSPEYQNLLFLPILSFENRDVEPEGDLIKLHGIALVQRATPPRCQTEDTTDDNDASSKSGLSPKGSKGKGRAADCYERVGYFWTVDKPTVEALLMATRQKSTIEIV</sequence>
<keyword evidence="2" id="KW-1133">Transmembrane helix</keyword>
<keyword evidence="5" id="KW-1185">Reference proteome</keyword>
<dbReference type="PANTHER" id="PTHR33112">
    <property type="entry name" value="DOMAIN PROTEIN, PUTATIVE-RELATED"/>
    <property type="match status" value="1"/>
</dbReference>
<feature type="domain" description="Heterokaryon incompatibility" evidence="3">
    <location>
        <begin position="324"/>
        <end position="473"/>
    </location>
</feature>
<keyword evidence="2" id="KW-0812">Transmembrane</keyword>